<evidence type="ECO:0008006" key="3">
    <source>
        <dbReference type="Google" id="ProtNLM"/>
    </source>
</evidence>
<dbReference type="OrthoDB" id="282960at2"/>
<gene>
    <name evidence="1" type="ORF">GARC_4312</name>
</gene>
<reference evidence="1 2" key="1">
    <citation type="journal article" date="2017" name="Antonie Van Leeuwenhoek">
        <title>Rhizobium rhizosphaerae sp. nov., a novel species isolated from rice rhizosphere.</title>
        <authorList>
            <person name="Zhao J.J."/>
            <person name="Zhang J."/>
            <person name="Zhang R.J."/>
            <person name="Zhang C.W."/>
            <person name="Yin H.Q."/>
            <person name="Zhang X.X."/>
        </authorList>
    </citation>
    <scope>NUCLEOTIDE SEQUENCE [LARGE SCALE GENOMIC DNA]</scope>
    <source>
        <strain evidence="1 2">BSs20135</strain>
    </source>
</reference>
<dbReference type="EMBL" id="BAEO01000062">
    <property type="protein sequence ID" value="GAC21254.1"/>
    <property type="molecule type" value="Genomic_DNA"/>
</dbReference>
<dbReference type="InterPro" id="IPR018715">
    <property type="entry name" value="DUF2239"/>
</dbReference>
<organism evidence="1 2">
    <name type="scientific">Paraglaciecola arctica BSs20135</name>
    <dbReference type="NCBI Taxonomy" id="493475"/>
    <lineage>
        <taxon>Bacteria</taxon>
        <taxon>Pseudomonadati</taxon>
        <taxon>Pseudomonadota</taxon>
        <taxon>Gammaproteobacteria</taxon>
        <taxon>Alteromonadales</taxon>
        <taxon>Alteromonadaceae</taxon>
        <taxon>Paraglaciecola</taxon>
    </lineage>
</organism>
<dbReference type="Pfam" id="PF09998">
    <property type="entry name" value="DUF2239"/>
    <property type="match status" value="1"/>
</dbReference>
<proteinExistence type="predicted"/>
<dbReference type="AlphaFoldDB" id="K6XKS3"/>
<accession>K6XKS3</accession>
<dbReference type="STRING" id="493475.GARC_4312"/>
<keyword evidence="2" id="KW-1185">Reference proteome</keyword>
<evidence type="ECO:0000313" key="1">
    <source>
        <dbReference type="EMBL" id="GAC21254.1"/>
    </source>
</evidence>
<dbReference type="RefSeq" id="WP_007623989.1">
    <property type="nucleotide sequence ID" value="NZ_BAEO01000062.1"/>
</dbReference>
<dbReference type="Proteomes" id="UP000006327">
    <property type="component" value="Unassembled WGS sequence"/>
</dbReference>
<protein>
    <recommendedName>
        <fullName evidence="3">DUF2239 domain-containing protein</fullName>
    </recommendedName>
</protein>
<sequence length="189" mass="21240">MNTQYLAIYHKEIISRGSLEDIIHQVKVFNSNIEPMVFEVETCRRIDFSWYGDGATVLANASTDNSQSSKRGRPKLGVKAKEVTLLPRHWEWLSTQKGGASSALRRLVDEAQKNASTEDVICGKQQQLDKFMLAFLGDDPGFEEASRALYRNSKVSFEAAIKSWPADIKDFVMSKFMEISDLHSGVMSA</sequence>
<dbReference type="eggNOG" id="COG3644">
    <property type="taxonomic scope" value="Bacteria"/>
</dbReference>
<comment type="caution">
    <text evidence="1">The sequence shown here is derived from an EMBL/GenBank/DDBJ whole genome shotgun (WGS) entry which is preliminary data.</text>
</comment>
<name>K6XKS3_9ALTE</name>
<evidence type="ECO:0000313" key="2">
    <source>
        <dbReference type="Proteomes" id="UP000006327"/>
    </source>
</evidence>